<proteinExistence type="inferred from homology"/>
<dbReference type="PANTHER" id="PTHR43806:SF11">
    <property type="entry name" value="CEREVISIN-RELATED"/>
    <property type="match status" value="1"/>
</dbReference>
<keyword evidence="5 7" id="KW-0378">Hydrolase</keyword>
<dbReference type="PANTHER" id="PTHR43806">
    <property type="entry name" value="PEPTIDASE S8"/>
    <property type="match status" value="1"/>
</dbReference>
<accession>A0A8J3FU79</accession>
<dbReference type="Proteomes" id="UP000637578">
    <property type="component" value="Unassembled WGS sequence"/>
</dbReference>
<feature type="active site" description="Charge relay system" evidence="7">
    <location>
        <position position="107"/>
    </location>
</feature>
<feature type="chain" id="PRO_5035281254" description="Peptidase S8/S53 domain-containing protein" evidence="9">
    <location>
        <begin position="23"/>
        <end position="354"/>
    </location>
</feature>
<evidence type="ECO:0000256" key="5">
    <source>
        <dbReference type="ARBA" id="ARBA00022801"/>
    </source>
</evidence>
<dbReference type="InterPro" id="IPR023828">
    <property type="entry name" value="Peptidase_S8_Ser-AS"/>
</dbReference>
<dbReference type="InterPro" id="IPR015500">
    <property type="entry name" value="Peptidase_S8_subtilisin-rel"/>
</dbReference>
<dbReference type="InterPro" id="IPR036852">
    <property type="entry name" value="Peptidase_S8/S53_dom_sf"/>
</dbReference>
<dbReference type="EMBL" id="BMMK01000003">
    <property type="protein sequence ID" value="GGM41232.1"/>
    <property type="molecule type" value="Genomic_DNA"/>
</dbReference>
<dbReference type="InterPro" id="IPR000209">
    <property type="entry name" value="Peptidase_S8/S53_dom"/>
</dbReference>
<protein>
    <recommendedName>
        <fullName evidence="10">Peptidase S8/S53 domain-containing protein</fullName>
    </recommendedName>
</protein>
<evidence type="ECO:0000256" key="9">
    <source>
        <dbReference type="SAM" id="SignalP"/>
    </source>
</evidence>
<dbReference type="Gene3D" id="3.40.50.200">
    <property type="entry name" value="Peptidase S8/S53 domain"/>
    <property type="match status" value="1"/>
</dbReference>
<dbReference type="PROSITE" id="PS00136">
    <property type="entry name" value="SUBTILASE_ASP"/>
    <property type="match status" value="1"/>
</dbReference>
<dbReference type="PRINTS" id="PR00723">
    <property type="entry name" value="SUBTILISIN"/>
</dbReference>
<reference evidence="11" key="2">
    <citation type="submission" date="2020-09" db="EMBL/GenBank/DDBJ databases">
        <authorList>
            <person name="Sun Q."/>
            <person name="Zhou Y."/>
        </authorList>
    </citation>
    <scope>NUCLEOTIDE SEQUENCE</scope>
    <source>
        <strain evidence="11">CGMCC 4.5737</strain>
    </source>
</reference>
<organism evidence="11 12">
    <name type="scientific">Longimycelium tulufanense</name>
    <dbReference type="NCBI Taxonomy" id="907463"/>
    <lineage>
        <taxon>Bacteria</taxon>
        <taxon>Bacillati</taxon>
        <taxon>Actinomycetota</taxon>
        <taxon>Actinomycetes</taxon>
        <taxon>Pseudonocardiales</taxon>
        <taxon>Pseudonocardiaceae</taxon>
        <taxon>Longimycelium</taxon>
    </lineage>
</organism>
<keyword evidence="12" id="KW-1185">Reference proteome</keyword>
<keyword evidence="6 7" id="KW-0720">Serine protease</keyword>
<evidence type="ECO:0000256" key="7">
    <source>
        <dbReference type="PROSITE-ProRule" id="PRU01240"/>
    </source>
</evidence>
<comment type="similarity">
    <text evidence="2 7 8">Belongs to the peptidase S8 family.</text>
</comment>
<evidence type="ECO:0000259" key="10">
    <source>
        <dbReference type="Pfam" id="PF00082"/>
    </source>
</evidence>
<dbReference type="PROSITE" id="PS51892">
    <property type="entry name" value="SUBTILASE"/>
    <property type="match status" value="1"/>
</dbReference>
<comment type="subcellular location">
    <subcellularLocation>
        <location evidence="1">Secreted</location>
    </subcellularLocation>
</comment>
<comment type="caution">
    <text evidence="11">The sequence shown here is derived from an EMBL/GenBank/DDBJ whole genome shotgun (WGS) entry which is preliminary data.</text>
</comment>
<evidence type="ECO:0000256" key="1">
    <source>
        <dbReference type="ARBA" id="ARBA00004613"/>
    </source>
</evidence>
<dbReference type="PROSITE" id="PS00138">
    <property type="entry name" value="SUBTILASE_SER"/>
    <property type="match status" value="1"/>
</dbReference>
<reference evidence="11" key="1">
    <citation type="journal article" date="2014" name="Int. J. Syst. Evol. Microbiol.">
        <title>Complete genome sequence of Corynebacterium casei LMG S-19264T (=DSM 44701T), isolated from a smear-ripened cheese.</title>
        <authorList>
            <consortium name="US DOE Joint Genome Institute (JGI-PGF)"/>
            <person name="Walter F."/>
            <person name="Albersmeier A."/>
            <person name="Kalinowski J."/>
            <person name="Ruckert C."/>
        </authorList>
    </citation>
    <scope>NUCLEOTIDE SEQUENCE</scope>
    <source>
        <strain evidence="11">CGMCC 4.5737</strain>
    </source>
</reference>
<gene>
    <name evidence="11" type="ORF">GCM10012275_10310</name>
</gene>
<keyword evidence="9" id="KW-0732">Signal</keyword>
<dbReference type="AlphaFoldDB" id="A0A8J3FU79"/>
<evidence type="ECO:0000256" key="2">
    <source>
        <dbReference type="ARBA" id="ARBA00011073"/>
    </source>
</evidence>
<dbReference type="InterPro" id="IPR022398">
    <property type="entry name" value="Peptidase_S8_His-AS"/>
</dbReference>
<dbReference type="CDD" id="cd07484">
    <property type="entry name" value="Peptidases_S8_Thermitase_like"/>
    <property type="match status" value="1"/>
</dbReference>
<feature type="active site" description="Charge relay system" evidence="7">
    <location>
        <position position="59"/>
    </location>
</feature>
<feature type="domain" description="Peptidase S8/S53" evidence="10">
    <location>
        <begin position="50"/>
        <end position="320"/>
    </location>
</feature>
<evidence type="ECO:0000256" key="3">
    <source>
        <dbReference type="ARBA" id="ARBA00022525"/>
    </source>
</evidence>
<dbReference type="PROSITE" id="PS00137">
    <property type="entry name" value="SUBTILASE_HIS"/>
    <property type="match status" value="1"/>
</dbReference>
<dbReference type="RefSeq" id="WP_189054440.1">
    <property type="nucleotide sequence ID" value="NZ_BMMK01000003.1"/>
</dbReference>
<evidence type="ECO:0000313" key="12">
    <source>
        <dbReference type="Proteomes" id="UP000637578"/>
    </source>
</evidence>
<keyword evidence="4 7" id="KW-0645">Protease</keyword>
<dbReference type="GO" id="GO:0005576">
    <property type="term" value="C:extracellular region"/>
    <property type="evidence" value="ECO:0007669"/>
    <property type="project" value="UniProtKB-SubCell"/>
</dbReference>
<dbReference type="InterPro" id="IPR034084">
    <property type="entry name" value="Thermitase-like_dom"/>
</dbReference>
<dbReference type="InterPro" id="IPR050131">
    <property type="entry name" value="Peptidase_S8_subtilisin-like"/>
</dbReference>
<dbReference type="GO" id="GO:0006508">
    <property type="term" value="P:proteolysis"/>
    <property type="evidence" value="ECO:0007669"/>
    <property type="project" value="UniProtKB-KW"/>
</dbReference>
<dbReference type="InterPro" id="IPR023827">
    <property type="entry name" value="Peptidase_S8_Asp-AS"/>
</dbReference>
<name>A0A8J3FU79_9PSEU</name>
<evidence type="ECO:0000313" key="11">
    <source>
        <dbReference type="EMBL" id="GGM41232.1"/>
    </source>
</evidence>
<evidence type="ECO:0000256" key="6">
    <source>
        <dbReference type="ARBA" id="ARBA00022825"/>
    </source>
</evidence>
<dbReference type="Pfam" id="PF00082">
    <property type="entry name" value="Peptidase_S8"/>
    <property type="match status" value="1"/>
</dbReference>
<feature type="signal peptide" evidence="9">
    <location>
        <begin position="1"/>
        <end position="22"/>
    </location>
</feature>
<dbReference type="SUPFAM" id="SSF52743">
    <property type="entry name" value="Subtilisin-like"/>
    <property type="match status" value="1"/>
</dbReference>
<keyword evidence="3" id="KW-0964">Secreted</keyword>
<feature type="active site" description="Charge relay system" evidence="7">
    <location>
        <position position="289"/>
    </location>
</feature>
<sequence>MRHALPFGAALAALLLITPAAAASTSDPLSDRQWGLDQIRAERAWETSTGAGVVIAVVDTGVDLTHPDLRTKLVAGATFVGCGKRPAPCGDGDWKGVDGVGQPSDVHGTHVAGIAAARTNNRTGVAGVAPDAKVMPVKVLEDGTGSFDDIAKGIRWSVDHGAEIINLSLGALPGVQALVLTGVLSDVQEAISYASDRGVAIVAAAGNEAAPLCDTPSFDRGALCVAATDRNELKAWYSNLAFKLDNKVVAAPGGAGLRNCNDNVWSTVPQGTGSDSCGQADYDAFAGTSMAAPHVAGVAALLYAQGRDLADVENALLTTARNPLLLGLRGVPTLLYGRGIVDAEAAVAAPRKIT</sequence>
<dbReference type="GO" id="GO:0004252">
    <property type="term" value="F:serine-type endopeptidase activity"/>
    <property type="evidence" value="ECO:0007669"/>
    <property type="project" value="UniProtKB-UniRule"/>
</dbReference>
<evidence type="ECO:0000256" key="8">
    <source>
        <dbReference type="RuleBase" id="RU003355"/>
    </source>
</evidence>
<evidence type="ECO:0000256" key="4">
    <source>
        <dbReference type="ARBA" id="ARBA00022670"/>
    </source>
</evidence>